<name>A0A0C9LVC5_9FUNG</name>
<dbReference type="CDD" id="cd00761">
    <property type="entry name" value="Glyco_tranf_GTA_type"/>
    <property type="match status" value="1"/>
</dbReference>
<keyword evidence="1" id="KW-0812">Transmembrane</keyword>
<dbReference type="AlphaFoldDB" id="A0A0C9LVC5"/>
<gene>
    <name evidence="2" type="ORF">MAM1_0127c06019</name>
</gene>
<evidence type="ECO:0000256" key="1">
    <source>
        <dbReference type="SAM" id="Phobius"/>
    </source>
</evidence>
<dbReference type="Gene3D" id="3.90.550.10">
    <property type="entry name" value="Spore Coat Polysaccharide Biosynthesis Protein SpsA, Chain A"/>
    <property type="match status" value="1"/>
</dbReference>
<proteinExistence type="predicted"/>
<keyword evidence="3" id="KW-1185">Reference proteome</keyword>
<reference evidence="2" key="1">
    <citation type="submission" date="2014-09" db="EMBL/GenBank/DDBJ databases">
        <title>Draft genome sequence of an oleaginous Mucoromycotina fungus Mucor ambiguus NBRC6742.</title>
        <authorList>
            <person name="Takeda I."/>
            <person name="Yamane N."/>
            <person name="Morita T."/>
            <person name="Tamano K."/>
            <person name="Machida M."/>
            <person name="Baker S."/>
            <person name="Koike H."/>
        </authorList>
    </citation>
    <scope>NUCLEOTIDE SEQUENCE</scope>
    <source>
        <strain evidence="2">NBRC 6742</strain>
    </source>
</reference>
<dbReference type="STRING" id="91626.A0A0C9LVC5"/>
<accession>A0A0C9LVC5</accession>
<organism evidence="2">
    <name type="scientific">Mucor ambiguus</name>
    <dbReference type="NCBI Taxonomy" id="91626"/>
    <lineage>
        <taxon>Eukaryota</taxon>
        <taxon>Fungi</taxon>
        <taxon>Fungi incertae sedis</taxon>
        <taxon>Mucoromycota</taxon>
        <taxon>Mucoromycotina</taxon>
        <taxon>Mucoromycetes</taxon>
        <taxon>Mucorales</taxon>
        <taxon>Mucorineae</taxon>
        <taxon>Mucoraceae</taxon>
        <taxon>Mucor</taxon>
    </lineage>
</organism>
<dbReference type="SUPFAM" id="SSF53448">
    <property type="entry name" value="Nucleotide-diphospho-sugar transferases"/>
    <property type="match status" value="1"/>
</dbReference>
<dbReference type="OrthoDB" id="2329609at2759"/>
<keyword evidence="1" id="KW-0472">Membrane</keyword>
<protein>
    <submittedName>
        <fullName evidence="2">Uncharacterized protein</fullName>
    </submittedName>
</protein>
<evidence type="ECO:0000313" key="3">
    <source>
        <dbReference type="Proteomes" id="UP000053815"/>
    </source>
</evidence>
<feature type="transmembrane region" description="Helical" evidence="1">
    <location>
        <begin position="12"/>
        <end position="30"/>
    </location>
</feature>
<evidence type="ECO:0000313" key="2">
    <source>
        <dbReference type="EMBL" id="GAN06535.1"/>
    </source>
</evidence>
<dbReference type="Proteomes" id="UP000053815">
    <property type="component" value="Unassembled WGS sequence"/>
</dbReference>
<sequence length="417" mass="48332">MIAKLNVSKRTITTLTAFSIILTLLCLFYVTNRSNRLQQSSSSTETYAKATESNATLLQQPSLPIKCIKNTADRNQIKLTKQAWNQCLDAGATPEYYLSIVIVTRMDDYAGWMHRNQHHRFQNFIDSAYLLAEHSEQKIELLIIEWNPPEDKKRIIDAFRFRRSKYLNYRIITVSNKIHNILPNKGSAPLHEFEGKNVGIRFARGEYVVCTNQDDIWSHNFINAVKSRVFEKDTIYVQYQSAHNIHENLPPSIVNLEPFPDDKTLYEACRLADQDWGHYTLPAPVQIASINADNYWYYGDQSGDFTMAHRDTWKDCKGYRETGGVAWMDMEFILTAVGTFDKMLVYSGDSFACHQEHPNEWEKSPERHTESLNGTMIEAILHKKASFYNQDKKWGLQHVDIWKQGLECFDFNGGLCW</sequence>
<keyword evidence="1" id="KW-1133">Transmembrane helix</keyword>
<dbReference type="EMBL" id="DF836416">
    <property type="protein sequence ID" value="GAN06535.1"/>
    <property type="molecule type" value="Genomic_DNA"/>
</dbReference>
<dbReference type="InterPro" id="IPR029044">
    <property type="entry name" value="Nucleotide-diphossugar_trans"/>
</dbReference>